<organism evidence="11 12">
    <name type="scientific">Coilia grayii</name>
    <name type="common">Gray's grenadier anchovy</name>
    <dbReference type="NCBI Taxonomy" id="363190"/>
    <lineage>
        <taxon>Eukaryota</taxon>
        <taxon>Metazoa</taxon>
        <taxon>Chordata</taxon>
        <taxon>Craniata</taxon>
        <taxon>Vertebrata</taxon>
        <taxon>Euteleostomi</taxon>
        <taxon>Actinopterygii</taxon>
        <taxon>Neopterygii</taxon>
        <taxon>Teleostei</taxon>
        <taxon>Clupei</taxon>
        <taxon>Clupeiformes</taxon>
        <taxon>Clupeoidei</taxon>
        <taxon>Engraulidae</taxon>
        <taxon>Coilinae</taxon>
        <taxon>Coilia</taxon>
    </lineage>
</organism>
<dbReference type="PANTHER" id="PTHR11348">
    <property type="entry name" value="CONNECTIVE TISSUE GROWTH FACTOR-RELATED"/>
    <property type="match status" value="1"/>
</dbReference>
<dbReference type="InterPro" id="IPR006207">
    <property type="entry name" value="Cys_knot_C"/>
</dbReference>
<dbReference type="PROSITE" id="PS50092">
    <property type="entry name" value="TSP1"/>
    <property type="match status" value="1"/>
</dbReference>
<feature type="domain" description="IGFBP N-terminal" evidence="10">
    <location>
        <begin position="16"/>
        <end position="91"/>
    </location>
</feature>
<accession>A0ABD1KP19</accession>
<dbReference type="Gene3D" id="2.20.100.10">
    <property type="entry name" value="Thrombospondin type-1 (TSP1) repeat"/>
    <property type="match status" value="1"/>
</dbReference>
<feature type="chain" id="PRO_5044782558" evidence="7">
    <location>
        <begin position="23"/>
        <end position="393"/>
    </location>
</feature>
<evidence type="ECO:0000256" key="5">
    <source>
        <dbReference type="ARBA" id="ARBA00023157"/>
    </source>
</evidence>
<evidence type="ECO:0000256" key="3">
    <source>
        <dbReference type="ARBA" id="ARBA00022525"/>
    </source>
</evidence>
<dbReference type="InterPro" id="IPR012395">
    <property type="entry name" value="IGFBP_CNN"/>
</dbReference>
<dbReference type="SMART" id="SM00041">
    <property type="entry name" value="CT"/>
    <property type="match status" value="1"/>
</dbReference>
<dbReference type="PROSITE" id="PS01208">
    <property type="entry name" value="VWFC_1"/>
    <property type="match status" value="1"/>
</dbReference>
<dbReference type="AlphaFoldDB" id="A0ABD1KP19"/>
<evidence type="ECO:0000259" key="10">
    <source>
        <dbReference type="PROSITE" id="PS51323"/>
    </source>
</evidence>
<dbReference type="InterPro" id="IPR006208">
    <property type="entry name" value="Glyco_hormone_CN"/>
</dbReference>
<feature type="domain" description="VWFC" evidence="9">
    <location>
        <begin position="95"/>
        <end position="161"/>
    </location>
</feature>
<dbReference type="InterPro" id="IPR001007">
    <property type="entry name" value="VWF_dom"/>
</dbReference>
<evidence type="ECO:0000256" key="1">
    <source>
        <dbReference type="ARBA" id="ARBA00004613"/>
    </source>
</evidence>
<dbReference type="InterPro" id="IPR017891">
    <property type="entry name" value="Insulin_GF-bd_Cys-rich_CS"/>
</dbReference>
<dbReference type="InterPro" id="IPR000867">
    <property type="entry name" value="IGFBP-like"/>
</dbReference>
<dbReference type="InterPro" id="IPR009030">
    <property type="entry name" value="Growth_fac_rcpt_cys_sf"/>
</dbReference>
<dbReference type="InterPro" id="IPR000884">
    <property type="entry name" value="TSP1_rpt"/>
</dbReference>
<dbReference type="PROSITE" id="PS50184">
    <property type="entry name" value="VWFC_2"/>
    <property type="match status" value="1"/>
</dbReference>
<evidence type="ECO:0000256" key="4">
    <source>
        <dbReference type="ARBA" id="ARBA00022729"/>
    </source>
</evidence>
<proteinExistence type="inferred from homology"/>
<dbReference type="Pfam" id="PF00219">
    <property type="entry name" value="IGFBP"/>
    <property type="match status" value="1"/>
</dbReference>
<dbReference type="SUPFAM" id="SSF57184">
    <property type="entry name" value="Growth factor receptor domain"/>
    <property type="match status" value="1"/>
</dbReference>
<dbReference type="SUPFAM" id="SSF57603">
    <property type="entry name" value="FnI-like domain"/>
    <property type="match status" value="1"/>
</dbReference>
<dbReference type="FunFam" id="2.10.70.10:FF:000015">
    <property type="entry name" value="CYR61 isoform 1"/>
    <property type="match status" value="1"/>
</dbReference>
<evidence type="ECO:0000256" key="6">
    <source>
        <dbReference type="PROSITE-ProRule" id="PRU00039"/>
    </source>
</evidence>
<comment type="caution">
    <text evidence="6">Lacks conserved residue(s) required for the propagation of feature annotation.</text>
</comment>
<dbReference type="GO" id="GO:0005576">
    <property type="term" value="C:extracellular region"/>
    <property type="evidence" value="ECO:0007669"/>
    <property type="project" value="UniProtKB-SubCell"/>
</dbReference>
<evidence type="ECO:0000256" key="7">
    <source>
        <dbReference type="SAM" id="SignalP"/>
    </source>
</evidence>
<dbReference type="PIRSF" id="PIRSF036495">
    <property type="entry name" value="IGFBP_rP_CNN"/>
    <property type="match status" value="1"/>
</dbReference>
<dbReference type="PROSITE" id="PS00222">
    <property type="entry name" value="IGFBP_N_1"/>
    <property type="match status" value="1"/>
</dbReference>
<dbReference type="SMART" id="SM00214">
    <property type="entry name" value="VWC"/>
    <property type="match status" value="1"/>
</dbReference>
<dbReference type="InterPro" id="IPR036383">
    <property type="entry name" value="TSP1_rpt_sf"/>
</dbReference>
<name>A0ABD1KP19_9TELE</name>
<evidence type="ECO:0000256" key="2">
    <source>
        <dbReference type="ARBA" id="ARBA00008125"/>
    </source>
</evidence>
<dbReference type="InterPro" id="IPR043973">
    <property type="entry name" value="TSP1_CCN"/>
</dbReference>
<dbReference type="PANTHER" id="PTHR11348:SF20">
    <property type="entry name" value="PROTEIN CYR61"/>
    <property type="match status" value="1"/>
</dbReference>
<dbReference type="SMART" id="SM00209">
    <property type="entry name" value="TSP1"/>
    <property type="match status" value="1"/>
</dbReference>
<dbReference type="PROSITE" id="PS01185">
    <property type="entry name" value="CTCK_1"/>
    <property type="match status" value="1"/>
</dbReference>
<evidence type="ECO:0000313" key="11">
    <source>
        <dbReference type="EMBL" id="KAL2100934.1"/>
    </source>
</evidence>
<dbReference type="PROSITE" id="PS01225">
    <property type="entry name" value="CTCK_2"/>
    <property type="match status" value="1"/>
</dbReference>
<evidence type="ECO:0000259" key="9">
    <source>
        <dbReference type="PROSITE" id="PS50184"/>
    </source>
</evidence>
<dbReference type="GO" id="GO:0050793">
    <property type="term" value="P:regulation of developmental process"/>
    <property type="evidence" value="ECO:0007669"/>
    <property type="project" value="UniProtKB-ARBA"/>
</dbReference>
<dbReference type="EMBL" id="JBHFQA010000003">
    <property type="protein sequence ID" value="KAL2100934.1"/>
    <property type="molecule type" value="Genomic_DNA"/>
</dbReference>
<keyword evidence="5" id="KW-1015">Disulfide bond</keyword>
<keyword evidence="3" id="KW-0964">Secreted</keyword>
<gene>
    <name evidence="11" type="ORF">ACEWY4_002695</name>
</gene>
<feature type="signal peptide" evidence="7">
    <location>
        <begin position="1"/>
        <end position="22"/>
    </location>
</feature>
<dbReference type="Pfam" id="PF00093">
    <property type="entry name" value="VWC"/>
    <property type="match status" value="1"/>
</dbReference>
<reference evidence="11 12" key="1">
    <citation type="submission" date="2024-09" db="EMBL/GenBank/DDBJ databases">
        <title>A chromosome-level genome assembly of Gray's grenadier anchovy, Coilia grayii.</title>
        <authorList>
            <person name="Fu Z."/>
        </authorList>
    </citation>
    <scope>NUCLEOTIDE SEQUENCE [LARGE SCALE GENOMIC DNA]</scope>
    <source>
        <strain evidence="11">G4</strain>
        <tissue evidence="11">Muscle</tissue>
    </source>
</reference>
<dbReference type="Pfam" id="PF19035">
    <property type="entry name" value="TSP1_CCN"/>
    <property type="match status" value="1"/>
</dbReference>
<dbReference type="InterPro" id="IPR050941">
    <property type="entry name" value="CCN"/>
</dbReference>
<dbReference type="Gene3D" id="2.10.70.10">
    <property type="entry name" value="Complement Module, domain 1"/>
    <property type="match status" value="1"/>
</dbReference>
<dbReference type="SMART" id="SM00121">
    <property type="entry name" value="IB"/>
    <property type="match status" value="1"/>
</dbReference>
<keyword evidence="12" id="KW-1185">Reference proteome</keyword>
<dbReference type="PROSITE" id="PS51323">
    <property type="entry name" value="IGFBP_N_2"/>
    <property type="match status" value="1"/>
</dbReference>
<dbReference type="SUPFAM" id="SSF82895">
    <property type="entry name" value="TSP-1 type 1 repeat"/>
    <property type="match status" value="1"/>
</dbReference>
<evidence type="ECO:0000313" key="12">
    <source>
        <dbReference type="Proteomes" id="UP001591681"/>
    </source>
</evidence>
<keyword evidence="4 7" id="KW-0732">Signal</keyword>
<comment type="similarity">
    <text evidence="2">Belongs to the CCN family.</text>
</comment>
<feature type="domain" description="CTCK" evidence="8">
    <location>
        <begin position="297"/>
        <end position="371"/>
    </location>
</feature>
<protein>
    <submittedName>
        <fullName evidence="11">Uncharacterized protein</fullName>
    </submittedName>
</protein>
<evidence type="ECO:0000259" key="8">
    <source>
        <dbReference type="PROSITE" id="PS01225"/>
    </source>
</evidence>
<comment type="subcellular location">
    <subcellularLocation>
        <location evidence="1">Secreted</location>
    </subcellularLocation>
</comment>
<dbReference type="GO" id="GO:0051240">
    <property type="term" value="P:positive regulation of multicellular organismal process"/>
    <property type="evidence" value="ECO:0007669"/>
    <property type="project" value="UniProtKB-ARBA"/>
</dbReference>
<comment type="caution">
    <text evidence="11">The sequence shown here is derived from an EMBL/GenBank/DDBJ whole genome shotgun (WGS) entry which is preliminary data.</text>
</comment>
<dbReference type="Proteomes" id="UP001591681">
    <property type="component" value="Unassembled WGS sequence"/>
</dbReference>
<sequence>MLHTLSINPLFAIPVPLQVCAGCPAVCECPGGRPSCPPGVSMVPDGCGCCKVCASQLNQDCHAMQPCDHHKGLECNYGNDVGSTHGICRAKLEGRSCEYNGRMYQNGENFRAGCKHQCTCVDGAVGCVPLCPTHLPLASPSCPAPRLVKVPGQCCLSLDCHKGSSVLPPVFRRPQPPPYLYPHLQPYPEPYPEPYPKHYFKHFHHKAKDTLSNELLQEGKRWDKPRSPKHLAAWRQDGKQCVVQTTSWSQCSRSCGMGVSSRVTNNNAQCKLLKETRLCNIRPCSSMTVPIKKGRKCSRTQKAPEPLRLHYAGCRSARLYRPNYCGVCLDGRCCSPRRTRTASVRFSCPDGERFERSVMFVQSCKCSDECSHLNEAALPPQRWLYGDTHKFID</sequence>
<dbReference type="Pfam" id="PF00007">
    <property type="entry name" value="Cys_knot"/>
    <property type="match status" value="1"/>
</dbReference>